<dbReference type="Proteomes" id="UP000006729">
    <property type="component" value="Chromosome 12"/>
</dbReference>
<dbReference type="EMBL" id="CM009301">
    <property type="protein sequence ID" value="KAI9384997.1"/>
    <property type="molecule type" value="Genomic_DNA"/>
</dbReference>
<gene>
    <name evidence="1" type="ORF">POPTR_012G143300v4</name>
</gene>
<sequence>MSGGVGPSCSDISLPNEREQEQKLQEDLSSLKNPKSTTSSKKAVAFPTTINPPRESLVFYPKTKILGLYVFVGAIVGLFLPLAYIFEGIFEGDKEGIKAAAPAAQVFMEGVAFSDRFSIPIRVFVPVFCNSRRIFTLVDWLRNEITKVEQDYGESTRRLHIGRALAVANLAFWCLFASLEPSRSTTLD</sequence>
<organism evidence="1 2">
    <name type="scientific">Populus trichocarpa</name>
    <name type="common">Western balsam poplar</name>
    <name type="synonym">Populus balsamifera subsp. trichocarpa</name>
    <dbReference type="NCBI Taxonomy" id="3694"/>
    <lineage>
        <taxon>Eukaryota</taxon>
        <taxon>Viridiplantae</taxon>
        <taxon>Streptophyta</taxon>
        <taxon>Embryophyta</taxon>
        <taxon>Tracheophyta</taxon>
        <taxon>Spermatophyta</taxon>
        <taxon>Magnoliopsida</taxon>
        <taxon>eudicotyledons</taxon>
        <taxon>Gunneridae</taxon>
        <taxon>Pentapetalae</taxon>
        <taxon>rosids</taxon>
        <taxon>fabids</taxon>
        <taxon>Malpighiales</taxon>
        <taxon>Salicaceae</taxon>
        <taxon>Saliceae</taxon>
        <taxon>Populus</taxon>
    </lineage>
</organism>
<proteinExistence type="predicted"/>
<keyword evidence="2" id="KW-1185">Reference proteome</keyword>
<accession>A0ACC0S730</accession>
<comment type="caution">
    <text evidence="1">The sequence shown here is derived from an EMBL/GenBank/DDBJ whole genome shotgun (WGS) entry which is preliminary data.</text>
</comment>
<evidence type="ECO:0000313" key="1">
    <source>
        <dbReference type="EMBL" id="KAI9384997.1"/>
    </source>
</evidence>
<protein>
    <submittedName>
        <fullName evidence="1">Uncharacterized protein</fullName>
    </submittedName>
</protein>
<evidence type="ECO:0000313" key="2">
    <source>
        <dbReference type="Proteomes" id="UP000006729"/>
    </source>
</evidence>
<name>A0ACC0S730_POPTR</name>
<reference evidence="1 2" key="1">
    <citation type="journal article" date="2006" name="Science">
        <title>The genome of black cottonwood, Populus trichocarpa (Torr. &amp; Gray).</title>
        <authorList>
            <person name="Tuskan G.A."/>
            <person name="Difazio S."/>
            <person name="Jansson S."/>
            <person name="Bohlmann J."/>
            <person name="Grigoriev I."/>
            <person name="Hellsten U."/>
            <person name="Putnam N."/>
            <person name="Ralph S."/>
            <person name="Rombauts S."/>
            <person name="Salamov A."/>
            <person name="Schein J."/>
            <person name="Sterck L."/>
            <person name="Aerts A."/>
            <person name="Bhalerao R.R."/>
            <person name="Bhalerao R.P."/>
            <person name="Blaudez D."/>
            <person name="Boerjan W."/>
            <person name="Brun A."/>
            <person name="Brunner A."/>
            <person name="Busov V."/>
            <person name="Campbell M."/>
            <person name="Carlson J."/>
            <person name="Chalot M."/>
            <person name="Chapman J."/>
            <person name="Chen G.L."/>
            <person name="Cooper D."/>
            <person name="Coutinho P.M."/>
            <person name="Couturier J."/>
            <person name="Covert S."/>
            <person name="Cronk Q."/>
            <person name="Cunningham R."/>
            <person name="Davis J."/>
            <person name="Degroeve S."/>
            <person name="Dejardin A."/>
            <person name="Depamphilis C."/>
            <person name="Detter J."/>
            <person name="Dirks B."/>
            <person name="Dubchak I."/>
            <person name="Duplessis S."/>
            <person name="Ehlting J."/>
            <person name="Ellis B."/>
            <person name="Gendler K."/>
            <person name="Goodstein D."/>
            <person name="Gribskov M."/>
            <person name="Grimwood J."/>
            <person name="Groover A."/>
            <person name="Gunter L."/>
            <person name="Hamberger B."/>
            <person name="Heinze B."/>
            <person name="Helariutta Y."/>
            <person name="Henrissat B."/>
            <person name="Holligan D."/>
            <person name="Holt R."/>
            <person name="Huang W."/>
            <person name="Islam-Faridi N."/>
            <person name="Jones S."/>
            <person name="Jones-Rhoades M."/>
            <person name="Jorgensen R."/>
            <person name="Joshi C."/>
            <person name="Kangasjarvi J."/>
            <person name="Karlsson J."/>
            <person name="Kelleher C."/>
            <person name="Kirkpatrick R."/>
            <person name="Kirst M."/>
            <person name="Kohler A."/>
            <person name="Kalluri U."/>
            <person name="Larimer F."/>
            <person name="Leebens-Mack J."/>
            <person name="Leple J.C."/>
            <person name="Locascio P."/>
            <person name="Lou Y."/>
            <person name="Lucas S."/>
            <person name="Martin F."/>
            <person name="Montanini B."/>
            <person name="Napoli C."/>
            <person name="Nelson D.R."/>
            <person name="Nelson C."/>
            <person name="Nieminen K."/>
            <person name="Nilsson O."/>
            <person name="Pereda V."/>
            <person name="Peter G."/>
            <person name="Philippe R."/>
            <person name="Pilate G."/>
            <person name="Poliakov A."/>
            <person name="Razumovskaya J."/>
            <person name="Richardson P."/>
            <person name="Rinaldi C."/>
            <person name="Ritland K."/>
            <person name="Rouze P."/>
            <person name="Ryaboy D."/>
            <person name="Schmutz J."/>
            <person name="Schrader J."/>
            <person name="Segerman B."/>
            <person name="Shin H."/>
            <person name="Siddiqui A."/>
            <person name="Sterky F."/>
            <person name="Terry A."/>
            <person name="Tsai C.J."/>
            <person name="Uberbacher E."/>
            <person name="Unneberg P."/>
            <person name="Vahala J."/>
            <person name="Wall K."/>
            <person name="Wessler S."/>
            <person name="Yang G."/>
            <person name="Yin T."/>
            <person name="Douglas C."/>
            <person name="Marra M."/>
            <person name="Sandberg G."/>
            <person name="Van de Peer Y."/>
            <person name="Rokhsar D."/>
        </authorList>
    </citation>
    <scope>NUCLEOTIDE SEQUENCE [LARGE SCALE GENOMIC DNA]</scope>
    <source>
        <strain evidence="2">cv. Nisqually</strain>
    </source>
</reference>